<feature type="region of interest" description="Disordered" evidence="1">
    <location>
        <begin position="41"/>
        <end position="61"/>
    </location>
</feature>
<dbReference type="Pfam" id="PF15936">
    <property type="entry name" value="DUF4749"/>
    <property type="match status" value="1"/>
</dbReference>
<keyword evidence="4" id="KW-1185">Reference proteome</keyword>
<evidence type="ECO:0000313" key="3">
    <source>
        <dbReference type="EMBL" id="KAB0406061.1"/>
    </source>
</evidence>
<accession>A0A6A1QJ81</accession>
<dbReference type="AlphaFoldDB" id="A0A6A1QJ81"/>
<gene>
    <name evidence="3" type="ORF">E2I00_001075</name>
</gene>
<organism evidence="3 4">
    <name type="scientific">Balaenoptera physalus</name>
    <name type="common">Fin whale</name>
    <name type="synonym">Balaena physalus</name>
    <dbReference type="NCBI Taxonomy" id="9770"/>
    <lineage>
        <taxon>Eukaryota</taxon>
        <taxon>Metazoa</taxon>
        <taxon>Chordata</taxon>
        <taxon>Craniata</taxon>
        <taxon>Vertebrata</taxon>
        <taxon>Euteleostomi</taxon>
        <taxon>Mammalia</taxon>
        <taxon>Eutheria</taxon>
        <taxon>Laurasiatheria</taxon>
        <taxon>Artiodactyla</taxon>
        <taxon>Whippomorpha</taxon>
        <taxon>Cetacea</taxon>
        <taxon>Mysticeti</taxon>
        <taxon>Balaenopteridae</taxon>
        <taxon>Balaenoptera</taxon>
    </lineage>
</organism>
<dbReference type="InterPro" id="IPR031847">
    <property type="entry name" value="PDLI1-4/Zasp-like_mid"/>
</dbReference>
<comment type="caution">
    <text evidence="3">The sequence shown here is derived from an EMBL/GenBank/DDBJ whole genome shotgun (WGS) entry which is preliminary data.</text>
</comment>
<dbReference type="InterPro" id="IPR006643">
    <property type="entry name" value="Zasp-like_motif"/>
</dbReference>
<name>A0A6A1QJ81_BALPH</name>
<reference evidence="3 4" key="1">
    <citation type="journal article" date="2019" name="PLoS ONE">
        <title>Genomic analyses reveal an absence of contemporary introgressive admixture between fin whales and blue whales, despite known hybrids.</title>
        <authorList>
            <person name="Westbury M.V."/>
            <person name="Petersen B."/>
            <person name="Lorenzen E.D."/>
        </authorList>
    </citation>
    <scope>NUCLEOTIDE SEQUENCE [LARGE SCALE GENOMIC DNA]</scope>
    <source>
        <strain evidence="3">FinWhale-01</strain>
    </source>
</reference>
<evidence type="ECO:0000313" key="4">
    <source>
        <dbReference type="Proteomes" id="UP000437017"/>
    </source>
</evidence>
<dbReference type="Proteomes" id="UP000437017">
    <property type="component" value="Unassembled WGS sequence"/>
</dbReference>
<dbReference type="SMART" id="SM00735">
    <property type="entry name" value="ZM"/>
    <property type="match status" value="1"/>
</dbReference>
<evidence type="ECO:0000259" key="2">
    <source>
        <dbReference type="SMART" id="SM00735"/>
    </source>
</evidence>
<feature type="domain" description="Zasp-like motif" evidence="2">
    <location>
        <begin position="14"/>
        <end position="39"/>
    </location>
</feature>
<dbReference type="EMBL" id="SGJD01000237">
    <property type="protein sequence ID" value="KAB0406061.1"/>
    <property type="molecule type" value="Genomic_DNA"/>
</dbReference>
<sequence length="79" mass="8613">MPFTASPASSSAPRVITSQYNNPADLYSSENISNFNNALESKKAASGQETNGRALDHSQLPSGLVIDKHSEVFFRRNRS</sequence>
<proteinExistence type="predicted"/>
<protein>
    <recommendedName>
        <fullName evidence="2">Zasp-like motif domain-containing protein</fullName>
    </recommendedName>
</protein>
<dbReference type="OrthoDB" id="1293114at2759"/>
<evidence type="ECO:0000256" key="1">
    <source>
        <dbReference type="SAM" id="MobiDB-lite"/>
    </source>
</evidence>